<dbReference type="KEGG" id="step:IC006_0928"/>
<reference evidence="1 3" key="2">
    <citation type="journal article" date="2020" name="Int. J. Syst. Evol. Microbiol.">
        <title>Sulfuracidifex tepidarius gen. nov., sp. nov. and transfer of Sulfolobus metallicus Huber and Stetter 1992 to the genus Sulfuracidifex as Sulfuracidifex metallicus comb. nov.</title>
        <authorList>
            <person name="Itoh T."/>
            <person name="Miura T."/>
            <person name="Sakai H.D."/>
            <person name="Kato S."/>
            <person name="Ohkuma M."/>
            <person name="Takashina T."/>
        </authorList>
    </citation>
    <scope>NUCLEOTIDE SEQUENCE [LARGE SCALE GENOMIC DNA]</scope>
    <source>
        <strain evidence="1 3">IC-006</strain>
        <strain evidence="2">IC-007</strain>
    </source>
</reference>
<dbReference type="STRING" id="1294262.GCA_001316085_02770"/>
<dbReference type="Proteomes" id="UP000322983">
    <property type="component" value="Chromosome"/>
</dbReference>
<organism evidence="1 3">
    <name type="scientific">Sulfuracidifex tepidarius</name>
    <dbReference type="NCBI Taxonomy" id="1294262"/>
    <lineage>
        <taxon>Archaea</taxon>
        <taxon>Thermoproteota</taxon>
        <taxon>Thermoprotei</taxon>
        <taxon>Sulfolobales</taxon>
        <taxon>Sulfolobaceae</taxon>
        <taxon>Sulfuracidifex</taxon>
    </lineage>
</organism>
<keyword evidence="3" id="KW-1185">Reference proteome</keyword>
<name>A0A510DUA2_9CREN</name>
<dbReference type="Proteomes" id="UP000325030">
    <property type="component" value="Chromosome"/>
</dbReference>
<proteinExistence type="predicted"/>
<protein>
    <submittedName>
        <fullName evidence="1">Uncharacterized protein</fullName>
    </submittedName>
</protein>
<reference evidence="4" key="1">
    <citation type="submission" date="2018-09" db="EMBL/GenBank/DDBJ databases">
        <title>Complete Genome Sequencing of Sulfolobus sp. JCM 16834.</title>
        <authorList>
            <person name="Kato S."/>
            <person name="Itoh T."/>
            <person name="Ohkuma M."/>
        </authorList>
    </citation>
    <scope>NUCLEOTIDE SEQUENCE [LARGE SCALE GENOMIC DNA]</scope>
    <source>
        <strain evidence="4">IC-007</strain>
    </source>
</reference>
<gene>
    <name evidence="1" type="ORF">IC006_0928</name>
    <name evidence="2" type="ORF">IC007_0895</name>
</gene>
<dbReference type="EMBL" id="AP018930">
    <property type="protein sequence ID" value="BBG26387.1"/>
    <property type="molecule type" value="Genomic_DNA"/>
</dbReference>
<accession>A0A510DUA2</accession>
<evidence type="ECO:0000313" key="4">
    <source>
        <dbReference type="Proteomes" id="UP000325030"/>
    </source>
</evidence>
<dbReference type="AlphaFoldDB" id="A0A510DUA2"/>
<dbReference type="EMBL" id="AP018929">
    <property type="protein sequence ID" value="BBG23640.1"/>
    <property type="molecule type" value="Genomic_DNA"/>
</dbReference>
<accession>A0A510E1P4</accession>
<evidence type="ECO:0000313" key="2">
    <source>
        <dbReference type="EMBL" id="BBG26387.1"/>
    </source>
</evidence>
<sequence>MKSTHFNASPFIFSPSSKGLCFPLGAGVKESYFITKFGKNIITFPKKL</sequence>
<evidence type="ECO:0000313" key="1">
    <source>
        <dbReference type="EMBL" id="BBG23640.1"/>
    </source>
</evidence>
<evidence type="ECO:0000313" key="3">
    <source>
        <dbReference type="Proteomes" id="UP000322983"/>
    </source>
</evidence>